<keyword evidence="1" id="KW-0472">Membrane</keyword>
<keyword evidence="1" id="KW-0812">Transmembrane</keyword>
<dbReference type="OrthoDB" id="3385690at2"/>
<dbReference type="Proteomes" id="UP000292235">
    <property type="component" value="Chromosome"/>
</dbReference>
<protein>
    <submittedName>
        <fullName evidence="2">Uncharacterized protein</fullName>
    </submittedName>
</protein>
<organism evidence="2 3">
    <name type="scientific">Streptomonospora litoralis</name>
    <dbReference type="NCBI Taxonomy" id="2498135"/>
    <lineage>
        <taxon>Bacteria</taxon>
        <taxon>Bacillati</taxon>
        <taxon>Actinomycetota</taxon>
        <taxon>Actinomycetes</taxon>
        <taxon>Streptosporangiales</taxon>
        <taxon>Nocardiopsidaceae</taxon>
        <taxon>Streptomonospora</taxon>
    </lineage>
</organism>
<dbReference type="KEGG" id="strr:EKD16_06315"/>
<name>A0A4P6Q1F7_9ACTN</name>
<keyword evidence="1" id="KW-1133">Transmembrane helix</keyword>
<evidence type="ECO:0000313" key="2">
    <source>
        <dbReference type="EMBL" id="QBI53061.1"/>
    </source>
</evidence>
<gene>
    <name evidence="2" type="ORF">EKD16_06315</name>
</gene>
<feature type="transmembrane region" description="Helical" evidence="1">
    <location>
        <begin position="33"/>
        <end position="53"/>
    </location>
</feature>
<proteinExistence type="predicted"/>
<reference evidence="2 3" key="1">
    <citation type="submission" date="2019-02" db="EMBL/GenBank/DDBJ databases">
        <authorList>
            <person name="Khodamoradi S."/>
            <person name="Hahnke R.L."/>
            <person name="Kaempfer P."/>
            <person name="Schumann P."/>
            <person name="Rohde M."/>
            <person name="Steinert M."/>
            <person name="Luzhetskyy A."/>
            <person name="Wink J."/>
            <person name="Ruckert C."/>
        </authorList>
    </citation>
    <scope>NUCLEOTIDE SEQUENCE [LARGE SCALE GENOMIC DNA]</scope>
    <source>
        <strain evidence="2 3">M2</strain>
    </source>
</reference>
<sequence length="194" mass="21563">MTEHTAPGPQPPANARLALEVPRWALDFYVRHLALVVGISLIPAAARFAVALWGEGLSAPAHIALEVIAEGTRLLLVVLLIRLAILRDERVRSWSHLRAGRRIKAFLARRWPSLLIQVVLLLGFTVVFDVIPERIVPLWLPASAEDTYWAVLLAAKNVTVIAFTIIWMVGAVRQMLVEGGRLLEWEGRQPAAPR</sequence>
<dbReference type="RefSeq" id="WP_131097493.1">
    <property type="nucleotide sequence ID" value="NZ_CP036455.1"/>
</dbReference>
<dbReference type="AlphaFoldDB" id="A0A4P6Q1F7"/>
<keyword evidence="3" id="KW-1185">Reference proteome</keyword>
<feature type="transmembrane region" description="Helical" evidence="1">
    <location>
        <begin position="59"/>
        <end position="85"/>
    </location>
</feature>
<feature type="transmembrane region" description="Helical" evidence="1">
    <location>
        <begin position="106"/>
        <end position="128"/>
    </location>
</feature>
<dbReference type="EMBL" id="CP036455">
    <property type="protein sequence ID" value="QBI53061.1"/>
    <property type="molecule type" value="Genomic_DNA"/>
</dbReference>
<feature type="transmembrane region" description="Helical" evidence="1">
    <location>
        <begin position="148"/>
        <end position="172"/>
    </location>
</feature>
<evidence type="ECO:0000256" key="1">
    <source>
        <dbReference type="SAM" id="Phobius"/>
    </source>
</evidence>
<evidence type="ECO:0000313" key="3">
    <source>
        <dbReference type="Proteomes" id="UP000292235"/>
    </source>
</evidence>
<accession>A0A4P6Q1F7</accession>